<dbReference type="AlphaFoldDB" id="A0A2S7VI10"/>
<evidence type="ECO:0000256" key="1">
    <source>
        <dbReference type="ARBA" id="ARBA00004370"/>
    </source>
</evidence>
<keyword evidence="4" id="KW-0472">Membrane</keyword>
<reference evidence="7 8" key="1">
    <citation type="submission" date="2016-12" db="EMBL/GenBank/DDBJ databases">
        <title>Diversity of luminous bacteria.</title>
        <authorList>
            <person name="Yoshizawa S."/>
            <person name="Kogure K."/>
        </authorList>
    </citation>
    <scope>NUCLEOTIDE SEQUENCE [LARGE SCALE GENOMIC DNA]</scope>
    <source>
        <strain evidence="7 8">LC1-200</strain>
    </source>
</reference>
<evidence type="ECO:0000313" key="7">
    <source>
        <dbReference type="EMBL" id="PQJ61718.1"/>
    </source>
</evidence>
<dbReference type="InterPro" id="IPR020863">
    <property type="entry name" value="MACPF_CS"/>
</dbReference>
<comment type="caution">
    <text evidence="7">The sequence shown here is derived from an EMBL/GenBank/DDBJ whole genome shotgun (WGS) entry which is preliminary data.</text>
</comment>
<sequence length="651" mass="71687">MQIPQLNIYVANAFNAVQGNFLSKPLFKLTNNSGQTVTWDGKEAAIPDQISASTASHFYRQSNSMLMASKSDYDRQYSIAVEAEYTGVSFSGSVSSKYLYHGNLFTQTESSYALNFMLREVFNFERLEFTVADLTDEFIAAVEKLPQELVTKEEQAAYFQLFKNYGTHYLSMGTMGGQVVMETRVDTSLVQNTSVHDVSGAISAGYDGFVASGKFSIEAAYKSSAFLEEHKEQTTITLDALGGDFVPGGDLKEWSNSIYDTPSILLNCPTMPTTKISTLECIAEAVKIAGASQDVINNIYTALQKYVTEKAYEDGLLGTPVPFKPYVVSQQSAGDAFVIGYLDRGEDDGARTFIEGLNSPSQSCNELYAQASQHYWPNGNTKVPYASLTMPVKLETYYNVINEDTSSLPAKLSLHKIAMGDPNHAGLGEWEEQVLSSKTSDKNVETAKFVAKQDGFVVAYINWNEINGSRGYIDLEVNNATVAAASQHRYSDANTYIPNNSFCAPVREGDNITITFTKTSQNPLAKAFFVQLNAQFAKIGEPENRTPESTFKAETDGFLLAYLHSDTVDLEKNEEAKIILKAIADGEDLLGSKPLAGTSIHNHHKNADVHVPKNSVLLPVPKGFRYMAEYNSVEGSPVCELRWYPLTKPSE</sequence>
<organism evidence="7 8">
    <name type="scientific">Photobacterium angustum</name>
    <dbReference type="NCBI Taxonomy" id="661"/>
    <lineage>
        <taxon>Bacteria</taxon>
        <taxon>Pseudomonadati</taxon>
        <taxon>Pseudomonadota</taxon>
        <taxon>Gammaproteobacteria</taxon>
        <taxon>Vibrionales</taxon>
        <taxon>Vibrionaceae</taxon>
        <taxon>Photobacterium</taxon>
    </lineage>
</organism>
<comment type="subcellular location">
    <subcellularLocation>
        <location evidence="1">Membrane</location>
    </subcellularLocation>
    <subcellularLocation>
        <location evidence="2">Secreted</location>
    </subcellularLocation>
</comment>
<dbReference type="PANTHER" id="PTHR45742:SF8">
    <property type="entry name" value="FLOCCULATION PROTEIN FLO11"/>
    <property type="match status" value="1"/>
</dbReference>
<name>A0A2S7VI10_PHOAN</name>
<evidence type="ECO:0000256" key="5">
    <source>
        <dbReference type="ARBA" id="ARBA00023157"/>
    </source>
</evidence>
<dbReference type="InterPro" id="IPR020864">
    <property type="entry name" value="MACPF"/>
</dbReference>
<dbReference type="OrthoDB" id="4497444at2"/>
<evidence type="ECO:0000256" key="4">
    <source>
        <dbReference type="ARBA" id="ARBA00023136"/>
    </source>
</evidence>
<evidence type="ECO:0000256" key="3">
    <source>
        <dbReference type="ARBA" id="ARBA00022525"/>
    </source>
</evidence>
<evidence type="ECO:0000313" key="8">
    <source>
        <dbReference type="Proteomes" id="UP000238730"/>
    </source>
</evidence>
<dbReference type="PROSITE" id="PS51412">
    <property type="entry name" value="MACPF_2"/>
    <property type="match status" value="1"/>
</dbReference>
<keyword evidence="3" id="KW-0964">Secreted</keyword>
<dbReference type="GO" id="GO:0005579">
    <property type="term" value="C:membrane attack complex"/>
    <property type="evidence" value="ECO:0007669"/>
    <property type="project" value="TreeGrafter"/>
</dbReference>
<dbReference type="GO" id="GO:0006956">
    <property type="term" value="P:complement activation"/>
    <property type="evidence" value="ECO:0007669"/>
    <property type="project" value="TreeGrafter"/>
</dbReference>
<evidence type="ECO:0000256" key="2">
    <source>
        <dbReference type="ARBA" id="ARBA00004613"/>
    </source>
</evidence>
<dbReference type="GO" id="GO:0005576">
    <property type="term" value="C:extracellular region"/>
    <property type="evidence" value="ECO:0007669"/>
    <property type="project" value="UniProtKB-SubCell"/>
</dbReference>
<dbReference type="PANTHER" id="PTHR45742">
    <property type="entry name" value="COMPLEMENT COMPONENT C6"/>
    <property type="match status" value="1"/>
</dbReference>
<dbReference type="PROSITE" id="PS00279">
    <property type="entry name" value="MACPF_1"/>
    <property type="match status" value="1"/>
</dbReference>
<gene>
    <name evidence="7" type="ORF">BTO08_15620</name>
</gene>
<dbReference type="Pfam" id="PF01823">
    <property type="entry name" value="MACPF"/>
    <property type="match status" value="1"/>
</dbReference>
<dbReference type="RefSeq" id="WP_105061593.1">
    <property type="nucleotide sequence ID" value="NZ_MSCJ01000003.1"/>
</dbReference>
<accession>A0A2S7VI10</accession>
<keyword evidence="5" id="KW-1015">Disulfide bond</keyword>
<dbReference type="EMBL" id="MSCJ01000003">
    <property type="protein sequence ID" value="PQJ61718.1"/>
    <property type="molecule type" value="Genomic_DNA"/>
</dbReference>
<dbReference type="Proteomes" id="UP000238730">
    <property type="component" value="Unassembled WGS sequence"/>
</dbReference>
<proteinExistence type="predicted"/>
<evidence type="ECO:0000259" key="6">
    <source>
        <dbReference type="PROSITE" id="PS51412"/>
    </source>
</evidence>
<protein>
    <recommendedName>
        <fullName evidence="6">MACPF domain-containing protein</fullName>
    </recommendedName>
</protein>
<feature type="domain" description="MACPF" evidence="6">
    <location>
        <begin position="1"/>
        <end position="314"/>
    </location>
</feature>